<dbReference type="EMBL" id="BPLQ01012672">
    <property type="protein sequence ID" value="GIY66961.1"/>
    <property type="molecule type" value="Genomic_DNA"/>
</dbReference>
<feature type="compositionally biased region" description="Basic and acidic residues" evidence="1">
    <location>
        <begin position="40"/>
        <end position="50"/>
    </location>
</feature>
<feature type="compositionally biased region" description="Basic residues" evidence="1">
    <location>
        <begin position="25"/>
        <end position="39"/>
    </location>
</feature>
<evidence type="ECO:0000256" key="1">
    <source>
        <dbReference type="SAM" id="MobiDB-lite"/>
    </source>
</evidence>
<sequence>MWGCTSDEGISRKHGEHHAVIDRKEHRKAKGGLRGKKISKKTEQTDDIPEHGMICDSCPNELNSDLSSEENPFVWIKITVDYPFPFMYDKDNEALGLVLLFGFRSCLP</sequence>
<organism evidence="2 3">
    <name type="scientific">Caerostris darwini</name>
    <dbReference type="NCBI Taxonomy" id="1538125"/>
    <lineage>
        <taxon>Eukaryota</taxon>
        <taxon>Metazoa</taxon>
        <taxon>Ecdysozoa</taxon>
        <taxon>Arthropoda</taxon>
        <taxon>Chelicerata</taxon>
        <taxon>Arachnida</taxon>
        <taxon>Araneae</taxon>
        <taxon>Araneomorphae</taxon>
        <taxon>Entelegynae</taxon>
        <taxon>Araneoidea</taxon>
        <taxon>Araneidae</taxon>
        <taxon>Caerostris</taxon>
    </lineage>
</organism>
<evidence type="ECO:0000313" key="2">
    <source>
        <dbReference type="EMBL" id="GIY66961.1"/>
    </source>
</evidence>
<feature type="compositionally biased region" description="Basic and acidic residues" evidence="1">
    <location>
        <begin position="9"/>
        <end position="24"/>
    </location>
</feature>
<evidence type="ECO:0000313" key="3">
    <source>
        <dbReference type="Proteomes" id="UP001054837"/>
    </source>
</evidence>
<reference evidence="2 3" key="1">
    <citation type="submission" date="2021-06" db="EMBL/GenBank/DDBJ databases">
        <title>Caerostris darwini draft genome.</title>
        <authorList>
            <person name="Kono N."/>
            <person name="Arakawa K."/>
        </authorList>
    </citation>
    <scope>NUCLEOTIDE SEQUENCE [LARGE SCALE GENOMIC DNA]</scope>
</reference>
<proteinExistence type="predicted"/>
<dbReference type="Proteomes" id="UP001054837">
    <property type="component" value="Unassembled WGS sequence"/>
</dbReference>
<accession>A0AAV4VAJ4</accession>
<protein>
    <submittedName>
        <fullName evidence="2">Uncharacterized protein</fullName>
    </submittedName>
</protein>
<feature type="region of interest" description="Disordered" evidence="1">
    <location>
        <begin position="1"/>
        <end position="51"/>
    </location>
</feature>
<dbReference type="AlphaFoldDB" id="A0AAV4VAJ4"/>
<name>A0AAV4VAJ4_9ARAC</name>
<gene>
    <name evidence="2" type="ORF">CDAR_379431</name>
</gene>
<keyword evidence="3" id="KW-1185">Reference proteome</keyword>
<comment type="caution">
    <text evidence="2">The sequence shown here is derived from an EMBL/GenBank/DDBJ whole genome shotgun (WGS) entry which is preliminary data.</text>
</comment>